<sequence length="207" mass="22939">MKSFIKPTVSGIALVLIATFLSSCSMIDGYETIAENIKKNAAAAERNDKAYTIPAGNHSATHGVHFVEQAERISFTASFDSSAIYKTVNANNQGDINKLYGLSDHGSQHQENSARFGWRWYEGKLEIWAYAYNNGERKLALVDSMKLNQSATFEISFGENVYVFKVGNKTVQLPRACSGKASGYRLYPYFGGDETAPHNITIQIKDM</sequence>
<gene>
    <name evidence="1" type="ORF">KK083_02125</name>
</gene>
<dbReference type="EMBL" id="JAHESF010000002">
    <property type="protein sequence ID" value="MBT1695655.1"/>
    <property type="molecule type" value="Genomic_DNA"/>
</dbReference>
<accession>A0AAP2DG86</accession>
<dbReference type="AlphaFoldDB" id="A0AAP2DG86"/>
<evidence type="ECO:0000313" key="1">
    <source>
        <dbReference type="EMBL" id="MBT1695655.1"/>
    </source>
</evidence>
<evidence type="ECO:0008006" key="3">
    <source>
        <dbReference type="Google" id="ProtNLM"/>
    </source>
</evidence>
<comment type="caution">
    <text evidence="1">The sequence shown here is derived from an EMBL/GenBank/DDBJ whole genome shotgun (WGS) entry which is preliminary data.</text>
</comment>
<evidence type="ECO:0000313" key="2">
    <source>
        <dbReference type="Proteomes" id="UP001319200"/>
    </source>
</evidence>
<proteinExistence type="predicted"/>
<organism evidence="1 2">
    <name type="scientific">Chryseosolibacter histidini</name>
    <dbReference type="NCBI Taxonomy" id="2782349"/>
    <lineage>
        <taxon>Bacteria</taxon>
        <taxon>Pseudomonadati</taxon>
        <taxon>Bacteroidota</taxon>
        <taxon>Cytophagia</taxon>
        <taxon>Cytophagales</taxon>
        <taxon>Chryseotaleaceae</taxon>
        <taxon>Chryseosolibacter</taxon>
    </lineage>
</organism>
<protein>
    <recommendedName>
        <fullName evidence="3">Lipoprotein</fullName>
    </recommendedName>
</protein>
<reference evidence="1 2" key="1">
    <citation type="submission" date="2021-05" db="EMBL/GenBank/DDBJ databases">
        <title>A Polyphasic approach of four new species of the genus Ohtaekwangia: Ohtaekwangia histidinii sp. nov., Ohtaekwangia cretensis sp. nov., Ohtaekwangia indiensis sp. nov., Ohtaekwangia reichenbachii sp. nov. from diverse environment.</title>
        <authorList>
            <person name="Octaviana S."/>
        </authorList>
    </citation>
    <scope>NUCLEOTIDE SEQUENCE [LARGE SCALE GENOMIC DNA]</scope>
    <source>
        <strain evidence="1 2">PWU4</strain>
    </source>
</reference>
<name>A0AAP2DG86_9BACT</name>
<dbReference type="Proteomes" id="UP001319200">
    <property type="component" value="Unassembled WGS sequence"/>
</dbReference>
<keyword evidence="2" id="KW-1185">Reference proteome</keyword>
<dbReference type="RefSeq" id="WP_254160210.1">
    <property type="nucleotide sequence ID" value="NZ_JAHESF010000002.1"/>
</dbReference>
<dbReference type="PROSITE" id="PS51257">
    <property type="entry name" value="PROKAR_LIPOPROTEIN"/>
    <property type="match status" value="1"/>
</dbReference>